<organism evidence="1 2">
    <name type="scientific">Alteromonas salexigens</name>
    <dbReference type="NCBI Taxonomy" id="2982530"/>
    <lineage>
        <taxon>Bacteria</taxon>
        <taxon>Pseudomonadati</taxon>
        <taxon>Pseudomonadota</taxon>
        <taxon>Gammaproteobacteria</taxon>
        <taxon>Alteromonadales</taxon>
        <taxon>Alteromonadaceae</taxon>
        <taxon>Alteromonas/Salinimonas group</taxon>
        <taxon>Alteromonas</taxon>
    </lineage>
</organism>
<dbReference type="RefSeq" id="WP_262996383.1">
    <property type="nucleotide sequence ID" value="NZ_JAOTJC010000016.1"/>
</dbReference>
<dbReference type="EMBL" id="JAOTJC010000016">
    <property type="protein sequence ID" value="MCU7556083.1"/>
    <property type="molecule type" value="Genomic_DNA"/>
</dbReference>
<evidence type="ECO:0000313" key="2">
    <source>
        <dbReference type="Proteomes" id="UP001209257"/>
    </source>
</evidence>
<dbReference type="Proteomes" id="UP001209257">
    <property type="component" value="Unassembled WGS sequence"/>
</dbReference>
<protein>
    <submittedName>
        <fullName evidence="1">Uncharacterized protein</fullName>
    </submittedName>
</protein>
<sequence length="135" mass="14866">MKLLLDVSCANDMADDVPCTFYAELTDADIARIKTLAAAVKQVDAYEIKEFDYSGSWYNACCALPAIKDDPDQFITDEVSGLEGAECRVEVPMLCVTQDKFKFISVPKHCGDNFSLSTRHIDIAELDTSTAIISL</sequence>
<gene>
    <name evidence="1" type="ORF">OCL06_15940</name>
</gene>
<accession>A0ABT2VS09</accession>
<comment type="caution">
    <text evidence="1">The sequence shown here is derived from an EMBL/GenBank/DDBJ whole genome shotgun (WGS) entry which is preliminary data.</text>
</comment>
<evidence type="ECO:0000313" key="1">
    <source>
        <dbReference type="EMBL" id="MCU7556083.1"/>
    </source>
</evidence>
<keyword evidence="2" id="KW-1185">Reference proteome</keyword>
<name>A0ABT2VS09_9ALTE</name>
<proteinExistence type="predicted"/>
<reference evidence="2" key="1">
    <citation type="submission" date="2023-07" db="EMBL/GenBank/DDBJ databases">
        <title>Study on multiphase classification of strain Alteromonas salexigens isolated from the Yellow Sea.</title>
        <authorList>
            <person name="Sun L."/>
        </authorList>
    </citation>
    <scope>NUCLEOTIDE SEQUENCE [LARGE SCALE GENOMIC DNA]</scope>
    <source>
        <strain evidence="2">ASW11-19</strain>
    </source>
</reference>